<dbReference type="SUPFAM" id="SSF56059">
    <property type="entry name" value="Glutathione synthetase ATP-binding domain-like"/>
    <property type="match status" value="1"/>
</dbReference>
<evidence type="ECO:0000256" key="3">
    <source>
        <dbReference type="ARBA" id="ARBA00022598"/>
    </source>
</evidence>
<accession>K8X9D3</accession>
<comment type="cofactor">
    <cofactor evidence="1">
        <name>Mg(2+)</name>
        <dbReference type="ChEBI" id="CHEBI:18420"/>
    </cofactor>
</comment>
<dbReference type="PANTHER" id="PTHR11815:SF10">
    <property type="entry name" value="SUCCINATE--COA LIGASE [GDP-FORMING] SUBUNIT BETA, MITOCHONDRIAL"/>
    <property type="match status" value="1"/>
</dbReference>
<dbReference type="GO" id="GO:0006104">
    <property type="term" value="P:succinyl-CoA metabolic process"/>
    <property type="evidence" value="ECO:0007669"/>
    <property type="project" value="TreeGrafter"/>
</dbReference>
<dbReference type="InterPro" id="IPR005811">
    <property type="entry name" value="SUCC_ACL_C"/>
</dbReference>
<dbReference type="PANTHER" id="PTHR11815">
    <property type="entry name" value="SUCCINYL-COA SYNTHETASE BETA CHAIN"/>
    <property type="match status" value="1"/>
</dbReference>
<dbReference type="GO" id="GO:0006099">
    <property type="term" value="P:tricarboxylic acid cycle"/>
    <property type="evidence" value="ECO:0007669"/>
    <property type="project" value="InterPro"/>
</dbReference>
<evidence type="ECO:0000256" key="6">
    <source>
        <dbReference type="ARBA" id="ARBA00022842"/>
    </source>
</evidence>
<name>K8X9D3_RHOOP</name>
<dbReference type="InterPro" id="IPR013815">
    <property type="entry name" value="ATP_grasp_subdomain_1"/>
</dbReference>
<sequence>MKLLEYQGKRLLSESGITIPDGAVVSNSSEAAAIAATLGGKIVIKAQVPTGKRGKAGAIRFAETAAQAQREADDLLGSSVDGFIVTEVIVEQALPIARELYAAILNDPASKGPLLLFSTQGGMDIEEVNSTAPEKVLRHRIDIRTGLSEEEVVTLLSDTDLPTKTRATVAASILRLYEVYRRVDADLVEVNPLVLTEDAVIAALDAKISLDPGALARHEELVTSLGGSQPASETRLEREGRKLGLQFIELDGDVGVLANGAGLTMTTLDAVNHYGGQPANFLEIGGDAYTKATPALQLLLNNPNVRSLLVNFCGAFARTDVMTRGVVDALTALRPNIPVFFSIHGTGEEEAIQIVREVLGTEPYDQMDDAVKAAVSAARTAREEVKN</sequence>
<dbReference type="InterPro" id="IPR016102">
    <property type="entry name" value="Succinyl-CoA_synth-like"/>
</dbReference>
<evidence type="ECO:0000256" key="1">
    <source>
        <dbReference type="ARBA" id="ARBA00001946"/>
    </source>
</evidence>
<dbReference type="AlphaFoldDB" id="K8X9D3"/>
<protein>
    <submittedName>
        <fullName evidence="9">Succinyl-CoA ligase subunit beta</fullName>
    </submittedName>
</protein>
<evidence type="ECO:0000256" key="2">
    <source>
        <dbReference type="ARBA" id="ARBA00009182"/>
    </source>
</evidence>
<evidence type="ECO:0000313" key="9">
    <source>
        <dbReference type="EMBL" id="EKT78103.1"/>
    </source>
</evidence>
<dbReference type="InterPro" id="IPR011761">
    <property type="entry name" value="ATP-grasp"/>
</dbReference>
<comment type="caution">
    <text evidence="9">The sequence shown here is derived from an EMBL/GenBank/DDBJ whole genome shotgun (WGS) entry which is preliminary data.</text>
</comment>
<feature type="domain" description="ATP-grasp" evidence="8">
    <location>
        <begin position="9"/>
        <end position="236"/>
    </location>
</feature>
<keyword evidence="6" id="KW-0460">Magnesium</keyword>
<dbReference type="Gene3D" id="3.30.470.20">
    <property type="entry name" value="ATP-grasp fold, B domain"/>
    <property type="match status" value="1"/>
</dbReference>
<dbReference type="PROSITE" id="PS01217">
    <property type="entry name" value="SUCCINYL_COA_LIG_3"/>
    <property type="match status" value="1"/>
</dbReference>
<dbReference type="Gene3D" id="3.30.1490.20">
    <property type="entry name" value="ATP-grasp fold, A domain"/>
    <property type="match status" value="1"/>
</dbReference>
<dbReference type="InterPro" id="IPR005809">
    <property type="entry name" value="Succ_CoA_ligase-like_bsu"/>
</dbReference>
<dbReference type="Proteomes" id="UP000005951">
    <property type="component" value="Unassembled WGS sequence"/>
</dbReference>
<dbReference type="RefSeq" id="WP_005262959.1">
    <property type="nucleotide sequence ID" value="NZ_AJYC02000113.1"/>
</dbReference>
<organism evidence="9 10">
    <name type="scientific">Rhodococcus opacus M213</name>
    <dbReference type="NCBI Taxonomy" id="1129896"/>
    <lineage>
        <taxon>Bacteria</taxon>
        <taxon>Bacillati</taxon>
        <taxon>Actinomycetota</taxon>
        <taxon>Actinomycetes</taxon>
        <taxon>Mycobacteriales</taxon>
        <taxon>Nocardiaceae</taxon>
        <taxon>Rhodococcus</taxon>
    </lineage>
</organism>
<keyword evidence="7" id="KW-0067">ATP-binding</keyword>
<dbReference type="SUPFAM" id="SSF52210">
    <property type="entry name" value="Succinyl-CoA synthetase domains"/>
    <property type="match status" value="1"/>
</dbReference>
<dbReference type="InterPro" id="IPR017866">
    <property type="entry name" value="Succ-CoA_synthase_bsu_CS"/>
</dbReference>
<dbReference type="GO" id="GO:0042709">
    <property type="term" value="C:succinate-CoA ligase complex"/>
    <property type="evidence" value="ECO:0007669"/>
    <property type="project" value="TreeGrafter"/>
</dbReference>
<gene>
    <name evidence="9" type="ORF">WSS_A34247</name>
</gene>
<evidence type="ECO:0000256" key="7">
    <source>
        <dbReference type="PROSITE-ProRule" id="PRU00409"/>
    </source>
</evidence>
<keyword evidence="4" id="KW-0479">Metal-binding</keyword>
<keyword evidence="3 9" id="KW-0436">Ligase</keyword>
<dbReference type="PROSITE" id="PS50975">
    <property type="entry name" value="ATP_GRASP"/>
    <property type="match status" value="1"/>
</dbReference>
<evidence type="ECO:0000256" key="5">
    <source>
        <dbReference type="ARBA" id="ARBA00022741"/>
    </source>
</evidence>
<proteinExistence type="inferred from homology"/>
<dbReference type="Pfam" id="PF08442">
    <property type="entry name" value="ATP-grasp_2"/>
    <property type="match status" value="1"/>
</dbReference>
<dbReference type="GO" id="GO:0046872">
    <property type="term" value="F:metal ion binding"/>
    <property type="evidence" value="ECO:0007669"/>
    <property type="project" value="UniProtKB-KW"/>
</dbReference>
<dbReference type="EMBL" id="AJYC02000113">
    <property type="protein sequence ID" value="EKT78103.1"/>
    <property type="molecule type" value="Genomic_DNA"/>
</dbReference>
<dbReference type="Pfam" id="PF00549">
    <property type="entry name" value="Ligase_CoA"/>
    <property type="match status" value="1"/>
</dbReference>
<dbReference type="GO" id="GO:0004775">
    <property type="term" value="F:succinate-CoA ligase (ADP-forming) activity"/>
    <property type="evidence" value="ECO:0007669"/>
    <property type="project" value="TreeGrafter"/>
</dbReference>
<reference evidence="9 10" key="1">
    <citation type="journal article" date="2013" name="Genome Announc.">
        <title>Draft Genome Sequence of Rhodococcus opacus Strain M213 Shows a Diverse Catabolic Potential.</title>
        <authorList>
            <person name="Pathak A."/>
            <person name="Green S.J."/>
            <person name="Ogram A."/>
            <person name="Chauhan A."/>
        </authorList>
    </citation>
    <scope>NUCLEOTIDE SEQUENCE [LARGE SCALE GENOMIC DNA]</scope>
    <source>
        <strain evidence="9 10">M213</strain>
    </source>
</reference>
<dbReference type="PIRSF" id="PIRSF001554">
    <property type="entry name" value="SucCS_beta"/>
    <property type="match status" value="1"/>
</dbReference>
<evidence type="ECO:0000259" key="8">
    <source>
        <dbReference type="PROSITE" id="PS50975"/>
    </source>
</evidence>
<dbReference type="InterPro" id="IPR013650">
    <property type="entry name" value="ATP-grasp_succ-CoA_synth-type"/>
</dbReference>
<dbReference type="FunFam" id="3.30.470.20:FF:000002">
    <property type="entry name" value="Succinate--CoA ligase [ADP-forming] subunit beta"/>
    <property type="match status" value="1"/>
</dbReference>
<comment type="similarity">
    <text evidence="2">Belongs to the succinate/malate CoA ligase beta subunit family.</text>
</comment>
<evidence type="ECO:0000313" key="10">
    <source>
        <dbReference type="Proteomes" id="UP000005951"/>
    </source>
</evidence>
<evidence type="ECO:0000256" key="4">
    <source>
        <dbReference type="ARBA" id="ARBA00022723"/>
    </source>
</evidence>
<dbReference type="Gene3D" id="3.40.50.261">
    <property type="entry name" value="Succinyl-CoA synthetase domains"/>
    <property type="match status" value="1"/>
</dbReference>
<dbReference type="GO" id="GO:0005524">
    <property type="term" value="F:ATP binding"/>
    <property type="evidence" value="ECO:0007669"/>
    <property type="project" value="UniProtKB-UniRule"/>
</dbReference>
<keyword evidence="5 7" id="KW-0547">Nucleotide-binding</keyword>